<gene>
    <name evidence="2" type="primary">LOC136090068</name>
</gene>
<dbReference type="Gene3D" id="1.10.10.10">
    <property type="entry name" value="Winged helix-like DNA-binding domain superfamily/Winged helix DNA-binding domain"/>
    <property type="match status" value="1"/>
</dbReference>
<protein>
    <submittedName>
        <fullName evidence="2">Uncharacterized protein LOC136090068</fullName>
    </submittedName>
</protein>
<dbReference type="RefSeq" id="XP_065672249.1">
    <property type="nucleotide sequence ID" value="XM_065816177.1"/>
</dbReference>
<reference evidence="2" key="1">
    <citation type="submission" date="2025-08" db="UniProtKB">
        <authorList>
            <consortium name="RefSeq"/>
        </authorList>
    </citation>
    <scope>IDENTIFICATION</scope>
</reference>
<accession>A0ABM4DCY2</accession>
<organism evidence="1 2">
    <name type="scientific">Hydra vulgaris</name>
    <name type="common">Hydra</name>
    <name type="synonym">Hydra attenuata</name>
    <dbReference type="NCBI Taxonomy" id="6087"/>
    <lineage>
        <taxon>Eukaryota</taxon>
        <taxon>Metazoa</taxon>
        <taxon>Cnidaria</taxon>
        <taxon>Hydrozoa</taxon>
        <taxon>Hydroidolina</taxon>
        <taxon>Anthoathecata</taxon>
        <taxon>Aplanulata</taxon>
        <taxon>Hydridae</taxon>
        <taxon>Hydra</taxon>
    </lineage>
</organism>
<name>A0ABM4DCY2_HYDVU</name>
<dbReference type="InterPro" id="IPR036388">
    <property type="entry name" value="WH-like_DNA-bd_sf"/>
</dbReference>
<proteinExistence type="predicted"/>
<dbReference type="GeneID" id="136090068"/>
<keyword evidence="1" id="KW-1185">Reference proteome</keyword>
<evidence type="ECO:0000313" key="2">
    <source>
        <dbReference type="RefSeq" id="XP_065672249.1"/>
    </source>
</evidence>
<dbReference type="Proteomes" id="UP001652625">
    <property type="component" value="Chromosome 13"/>
</dbReference>
<evidence type="ECO:0000313" key="1">
    <source>
        <dbReference type="Proteomes" id="UP001652625"/>
    </source>
</evidence>
<sequence>MARAIGRSRTVIKDYVNSPQMHRIKKSRGRSSTLSDRHRRRLLRQALNSSLTARQIAAETGVIANLRTVQRVIHNAFHLSRKKLQRKPPLTTNYINNQITFAKDHVTWKEEW</sequence>